<proteinExistence type="predicted"/>
<name>A0A9P5YM24_9AGAR</name>
<protein>
    <submittedName>
        <fullName evidence="1">Uncharacterized protein</fullName>
    </submittedName>
</protein>
<comment type="caution">
    <text evidence="1">The sequence shown here is derived from an EMBL/GenBank/DDBJ whole genome shotgun (WGS) entry which is preliminary data.</text>
</comment>
<accession>A0A9P5YM24</accession>
<dbReference type="Proteomes" id="UP000807469">
    <property type="component" value="Unassembled WGS sequence"/>
</dbReference>
<evidence type="ECO:0000313" key="2">
    <source>
        <dbReference type="Proteomes" id="UP000807469"/>
    </source>
</evidence>
<dbReference type="AlphaFoldDB" id="A0A9P5YM24"/>
<keyword evidence="2" id="KW-1185">Reference proteome</keyword>
<dbReference type="EMBL" id="MU155773">
    <property type="protein sequence ID" value="KAF9471044.1"/>
    <property type="molecule type" value="Genomic_DNA"/>
</dbReference>
<organism evidence="1 2">
    <name type="scientific">Pholiota conissans</name>
    <dbReference type="NCBI Taxonomy" id="109636"/>
    <lineage>
        <taxon>Eukaryota</taxon>
        <taxon>Fungi</taxon>
        <taxon>Dikarya</taxon>
        <taxon>Basidiomycota</taxon>
        <taxon>Agaricomycotina</taxon>
        <taxon>Agaricomycetes</taxon>
        <taxon>Agaricomycetidae</taxon>
        <taxon>Agaricales</taxon>
        <taxon>Agaricineae</taxon>
        <taxon>Strophariaceae</taxon>
        <taxon>Pholiota</taxon>
    </lineage>
</organism>
<sequence>MRAIKIKIMDVRRTETQRRCGVVNMSDLIHRTYDDGSAEGGRSRYMGLSRLIAAHRSSLWSVFWVWLEWDG</sequence>
<evidence type="ECO:0000313" key="1">
    <source>
        <dbReference type="EMBL" id="KAF9471044.1"/>
    </source>
</evidence>
<gene>
    <name evidence="1" type="ORF">BDN70DRAFT_610732</name>
</gene>
<reference evidence="1" key="1">
    <citation type="submission" date="2020-11" db="EMBL/GenBank/DDBJ databases">
        <authorList>
            <consortium name="DOE Joint Genome Institute"/>
            <person name="Ahrendt S."/>
            <person name="Riley R."/>
            <person name="Andreopoulos W."/>
            <person name="Labutti K."/>
            <person name="Pangilinan J."/>
            <person name="Ruiz-Duenas F.J."/>
            <person name="Barrasa J.M."/>
            <person name="Sanchez-Garcia M."/>
            <person name="Camarero S."/>
            <person name="Miyauchi S."/>
            <person name="Serrano A."/>
            <person name="Linde D."/>
            <person name="Babiker R."/>
            <person name="Drula E."/>
            <person name="Ayuso-Fernandez I."/>
            <person name="Pacheco R."/>
            <person name="Padilla G."/>
            <person name="Ferreira P."/>
            <person name="Barriuso J."/>
            <person name="Kellner H."/>
            <person name="Castanera R."/>
            <person name="Alfaro M."/>
            <person name="Ramirez L."/>
            <person name="Pisabarro A.G."/>
            <person name="Kuo A."/>
            <person name="Tritt A."/>
            <person name="Lipzen A."/>
            <person name="He G."/>
            <person name="Yan M."/>
            <person name="Ng V."/>
            <person name="Cullen D."/>
            <person name="Martin F."/>
            <person name="Rosso M.-N."/>
            <person name="Henrissat B."/>
            <person name="Hibbett D."/>
            <person name="Martinez A.T."/>
            <person name="Grigoriev I.V."/>
        </authorList>
    </citation>
    <scope>NUCLEOTIDE SEQUENCE</scope>
    <source>
        <strain evidence="1">CIRM-BRFM 674</strain>
    </source>
</reference>